<dbReference type="InterPro" id="IPR011049">
    <property type="entry name" value="Serralysin-like_metalloprot_C"/>
</dbReference>
<dbReference type="PRINTS" id="PR00313">
    <property type="entry name" value="CABNDNGRPT"/>
</dbReference>
<reference evidence="4" key="1">
    <citation type="submission" date="2016-02" db="EMBL/GenBank/DDBJ databases">
        <authorList>
            <person name="Rodrigo-Torres Lidia"/>
            <person name="Arahal R.David."/>
        </authorList>
    </citation>
    <scope>NUCLEOTIDE SEQUENCE [LARGE SCALE GENOMIC DNA]</scope>
    <source>
        <strain evidence="4">CECT 8713</strain>
    </source>
</reference>
<gene>
    <name evidence="3" type="primary">lktA</name>
    <name evidence="3" type="ORF">GMA8713_02185</name>
</gene>
<evidence type="ECO:0000256" key="1">
    <source>
        <dbReference type="ARBA" id="ARBA00022837"/>
    </source>
</evidence>
<name>A0A128F6F9_9GAMM</name>
<dbReference type="SUPFAM" id="SSF51120">
    <property type="entry name" value="beta-Roll"/>
    <property type="match status" value="1"/>
</dbReference>
<organism evidence="3 4">
    <name type="scientific">Grimontia marina</name>
    <dbReference type="NCBI Taxonomy" id="646534"/>
    <lineage>
        <taxon>Bacteria</taxon>
        <taxon>Pseudomonadati</taxon>
        <taxon>Pseudomonadota</taxon>
        <taxon>Gammaproteobacteria</taxon>
        <taxon>Vibrionales</taxon>
        <taxon>Vibrionaceae</taxon>
        <taxon>Grimontia</taxon>
    </lineage>
</organism>
<dbReference type="InterPro" id="IPR001343">
    <property type="entry name" value="Hemolysn_Ca-bd"/>
</dbReference>
<proteinExistence type="predicted"/>
<feature type="region of interest" description="Disordered" evidence="2">
    <location>
        <begin position="1"/>
        <end position="23"/>
    </location>
</feature>
<accession>A0A128F6F9</accession>
<evidence type="ECO:0000256" key="2">
    <source>
        <dbReference type="SAM" id="MobiDB-lite"/>
    </source>
</evidence>
<dbReference type="AlphaFoldDB" id="A0A128F6F9"/>
<dbReference type="EMBL" id="FIZY01000017">
    <property type="protein sequence ID" value="CZF82338.1"/>
    <property type="molecule type" value="Genomic_DNA"/>
</dbReference>
<dbReference type="GO" id="GO:0005509">
    <property type="term" value="F:calcium ion binding"/>
    <property type="evidence" value="ECO:0007669"/>
    <property type="project" value="InterPro"/>
</dbReference>
<feature type="compositionally biased region" description="Acidic residues" evidence="2">
    <location>
        <begin position="1"/>
        <end position="14"/>
    </location>
</feature>
<keyword evidence="1" id="KW-0106">Calcium</keyword>
<keyword evidence="4" id="KW-1185">Reference proteome</keyword>
<dbReference type="Gene3D" id="2.150.10.10">
    <property type="entry name" value="Serralysin-like metalloprotease, C-terminal"/>
    <property type="match status" value="1"/>
</dbReference>
<dbReference type="Proteomes" id="UP000073601">
    <property type="component" value="Unassembled WGS sequence"/>
</dbReference>
<evidence type="ECO:0000313" key="4">
    <source>
        <dbReference type="Proteomes" id="UP000073601"/>
    </source>
</evidence>
<sequence length="228" mass="24394">MGDDDDMVYGDEGNDTILGGQGNDSLEAGYDDDYIMDGGAGLDLYVGSEGNDTMYFDQEDFSDLNFLKENGNIYIGDRGFDQLIADGDVNVDLTGKSYGLTSDPKPIAQVEAVIGDEGNQIVTANAYAINAQSDPIQNESLTNPGDWDGFVAYLGAGDDTFNLDAVGWTYDADAAPTAELSADMIAFMGLTNTQVGELDAYVFEHGSGETITVWTDAEHFYQDGVSII</sequence>
<dbReference type="Pfam" id="PF00353">
    <property type="entry name" value="HemolysinCabind"/>
    <property type="match status" value="2"/>
</dbReference>
<evidence type="ECO:0000313" key="3">
    <source>
        <dbReference type="EMBL" id="CZF82338.1"/>
    </source>
</evidence>
<protein>
    <submittedName>
        <fullName evidence="3">Leukotoxin</fullName>
    </submittedName>
</protein>